<dbReference type="EMBL" id="JBAWSY010000023">
    <property type="protein sequence ID" value="MEI4771616.1"/>
    <property type="molecule type" value="Genomic_DNA"/>
</dbReference>
<feature type="transmembrane region" description="Helical" evidence="6">
    <location>
        <begin position="342"/>
        <end position="370"/>
    </location>
</feature>
<proteinExistence type="predicted"/>
<dbReference type="PROSITE" id="PS50850">
    <property type="entry name" value="MFS"/>
    <property type="match status" value="1"/>
</dbReference>
<evidence type="ECO:0000256" key="3">
    <source>
        <dbReference type="ARBA" id="ARBA00022692"/>
    </source>
</evidence>
<keyword evidence="2" id="KW-0813">Transport</keyword>
<keyword evidence="5 6" id="KW-0472">Membrane</keyword>
<reference evidence="8 9" key="1">
    <citation type="submission" date="2024-01" db="EMBL/GenBank/DDBJ databases">
        <title>Seven novel Bacillus-like species.</title>
        <authorList>
            <person name="Liu G."/>
        </authorList>
    </citation>
    <scope>NUCLEOTIDE SEQUENCE [LARGE SCALE GENOMIC DNA]</scope>
    <source>
        <strain evidence="8 9">FJAT-51614</strain>
    </source>
</reference>
<feature type="transmembrane region" description="Helical" evidence="6">
    <location>
        <begin position="125"/>
        <end position="144"/>
    </location>
</feature>
<dbReference type="Pfam" id="PF07690">
    <property type="entry name" value="MFS_1"/>
    <property type="match status" value="2"/>
</dbReference>
<evidence type="ECO:0000256" key="4">
    <source>
        <dbReference type="ARBA" id="ARBA00022989"/>
    </source>
</evidence>
<feature type="transmembrane region" description="Helical" evidence="6">
    <location>
        <begin position="204"/>
        <end position="224"/>
    </location>
</feature>
<protein>
    <submittedName>
        <fullName evidence="8">MFS transporter</fullName>
    </submittedName>
</protein>
<comment type="subcellular location">
    <subcellularLocation>
        <location evidence="1">Cell membrane</location>
        <topology evidence="1">Multi-pass membrane protein</topology>
    </subcellularLocation>
</comment>
<evidence type="ECO:0000256" key="2">
    <source>
        <dbReference type="ARBA" id="ARBA00022448"/>
    </source>
</evidence>
<feature type="transmembrane region" description="Helical" evidence="6">
    <location>
        <begin position="266"/>
        <end position="299"/>
    </location>
</feature>
<evidence type="ECO:0000256" key="5">
    <source>
        <dbReference type="ARBA" id="ARBA00023136"/>
    </source>
</evidence>
<evidence type="ECO:0000313" key="8">
    <source>
        <dbReference type="EMBL" id="MEI4771616.1"/>
    </source>
</evidence>
<accession>A0ABU8F9D2</accession>
<feature type="transmembrane region" description="Helical" evidence="6">
    <location>
        <begin position="35"/>
        <end position="55"/>
    </location>
</feature>
<keyword evidence="4 6" id="KW-1133">Transmembrane helix</keyword>
<dbReference type="SUPFAM" id="SSF103473">
    <property type="entry name" value="MFS general substrate transporter"/>
    <property type="match status" value="1"/>
</dbReference>
<dbReference type="PANTHER" id="PTHR23526:SF4">
    <property type="entry name" value="INTEGRAL MEMBRANE TRANSPORT PROTEIN"/>
    <property type="match status" value="1"/>
</dbReference>
<dbReference type="InterPro" id="IPR036259">
    <property type="entry name" value="MFS_trans_sf"/>
</dbReference>
<dbReference type="PANTHER" id="PTHR23526">
    <property type="entry name" value="INTEGRAL MEMBRANE TRANSPORT PROTEIN-RELATED"/>
    <property type="match status" value="1"/>
</dbReference>
<evidence type="ECO:0000256" key="6">
    <source>
        <dbReference type="SAM" id="Phobius"/>
    </source>
</evidence>
<dbReference type="InterPro" id="IPR052528">
    <property type="entry name" value="Sugar_transport-like"/>
</dbReference>
<feature type="transmembrane region" description="Helical" evidence="6">
    <location>
        <begin position="156"/>
        <end position="175"/>
    </location>
</feature>
<evidence type="ECO:0000259" key="7">
    <source>
        <dbReference type="PROSITE" id="PS50850"/>
    </source>
</evidence>
<keyword evidence="9" id="KW-1185">Reference proteome</keyword>
<evidence type="ECO:0000256" key="1">
    <source>
        <dbReference type="ARBA" id="ARBA00004651"/>
    </source>
</evidence>
<evidence type="ECO:0000313" key="9">
    <source>
        <dbReference type="Proteomes" id="UP001364890"/>
    </source>
</evidence>
<feature type="transmembrane region" description="Helical" evidence="6">
    <location>
        <begin position="90"/>
        <end position="110"/>
    </location>
</feature>
<dbReference type="RefSeq" id="WP_336499162.1">
    <property type="nucleotide sequence ID" value="NZ_JBAWSY010000023.1"/>
</dbReference>
<dbReference type="InterPro" id="IPR011701">
    <property type="entry name" value="MFS"/>
</dbReference>
<comment type="caution">
    <text evidence="8">The sequence shown here is derived from an EMBL/GenBank/DDBJ whole genome shotgun (WGS) entry which is preliminary data.</text>
</comment>
<dbReference type="InterPro" id="IPR020846">
    <property type="entry name" value="MFS_dom"/>
</dbReference>
<feature type="transmembrane region" description="Helical" evidence="6">
    <location>
        <begin position="236"/>
        <end position="254"/>
    </location>
</feature>
<dbReference type="InterPro" id="IPR001958">
    <property type="entry name" value="Tet-R_TetA/multi-R_MdtG-like"/>
</dbReference>
<dbReference type="Gene3D" id="1.20.1250.20">
    <property type="entry name" value="MFS general substrate transporter like domains"/>
    <property type="match status" value="1"/>
</dbReference>
<sequence length="380" mass="41587">MNLKGILLLIFLFHTVVNATRPVITLSADEYGASIFVIGILTSSFAFLPLIFSIHAGKIIDKIGDRIPIIVGFVSLVAGMIVPAMSSTIWALFVSQLLLGIGNISIPIALQNQLGNQTTKRNRDYYFSMFSLCVALGAVIGPLFGGYLSEHISFQMVYIFSMIIGFIAIIFSLKIPKLEKLITREPTKMIESIKLLENPLIRRALFSSALVLYSKDIFVAYFPLLGKQMNLSTSTIGWIIALQGLATMFVRFVLPKLLEVYKRDYILFISILVAGISFLLLPLSNSVIIIAMLAIIMGLGLGCGQPISMTTTYNASPPDRTGEVLGLRITINRLFQLVAPTFFGVIGGSIGMIGVFLFSGVFLVGGSLFFREAKQNSDTE</sequence>
<name>A0ABU8F9D2_9BACI</name>
<dbReference type="PRINTS" id="PR01035">
    <property type="entry name" value="TCRTETA"/>
</dbReference>
<dbReference type="CDD" id="cd17325">
    <property type="entry name" value="MFS_MdtG_SLC18_like"/>
    <property type="match status" value="1"/>
</dbReference>
<organism evidence="8 9">
    <name type="scientific">Psychrobacillus mangrovi</name>
    <dbReference type="NCBI Taxonomy" id="3117745"/>
    <lineage>
        <taxon>Bacteria</taxon>
        <taxon>Bacillati</taxon>
        <taxon>Bacillota</taxon>
        <taxon>Bacilli</taxon>
        <taxon>Bacillales</taxon>
        <taxon>Bacillaceae</taxon>
        <taxon>Psychrobacillus</taxon>
    </lineage>
</organism>
<feature type="domain" description="Major facilitator superfamily (MFS) profile" evidence="7">
    <location>
        <begin position="1"/>
        <end position="378"/>
    </location>
</feature>
<gene>
    <name evidence="8" type="ORF">WAX74_18495</name>
</gene>
<feature type="transmembrane region" description="Helical" evidence="6">
    <location>
        <begin position="67"/>
        <end position="84"/>
    </location>
</feature>
<keyword evidence="3 6" id="KW-0812">Transmembrane</keyword>
<dbReference type="Proteomes" id="UP001364890">
    <property type="component" value="Unassembled WGS sequence"/>
</dbReference>